<protein>
    <submittedName>
        <fullName evidence="1">Uncharacterized protein</fullName>
    </submittedName>
</protein>
<proteinExistence type="predicted"/>
<dbReference type="EMBL" id="CAVMJV010000004">
    <property type="protein sequence ID" value="CAK5024548.1"/>
    <property type="molecule type" value="Genomic_DNA"/>
</dbReference>
<reference evidence="1" key="1">
    <citation type="submission" date="2023-11" db="EMBL/GenBank/DDBJ databases">
        <authorList>
            <person name="Poullet M."/>
        </authorList>
    </citation>
    <scope>NUCLEOTIDE SEQUENCE</scope>
    <source>
        <strain evidence="1">E1834</strain>
    </source>
</reference>
<organism evidence="1 2">
    <name type="scientific">Meloidogyne enterolobii</name>
    <name type="common">Root-knot nematode worm</name>
    <name type="synonym">Meloidogyne mayaguensis</name>
    <dbReference type="NCBI Taxonomy" id="390850"/>
    <lineage>
        <taxon>Eukaryota</taxon>
        <taxon>Metazoa</taxon>
        <taxon>Ecdysozoa</taxon>
        <taxon>Nematoda</taxon>
        <taxon>Chromadorea</taxon>
        <taxon>Rhabditida</taxon>
        <taxon>Tylenchina</taxon>
        <taxon>Tylenchomorpha</taxon>
        <taxon>Tylenchoidea</taxon>
        <taxon>Meloidogynidae</taxon>
        <taxon>Meloidogyninae</taxon>
        <taxon>Meloidogyne</taxon>
    </lineage>
</organism>
<name>A0ACB0XZR6_MELEN</name>
<gene>
    <name evidence="1" type="ORF">MENTE1834_LOCUS5529</name>
</gene>
<accession>A0ACB0XZR6</accession>
<evidence type="ECO:0000313" key="1">
    <source>
        <dbReference type="EMBL" id="CAK5024548.1"/>
    </source>
</evidence>
<keyword evidence="2" id="KW-1185">Reference proteome</keyword>
<evidence type="ECO:0000313" key="2">
    <source>
        <dbReference type="Proteomes" id="UP001497535"/>
    </source>
</evidence>
<comment type="caution">
    <text evidence="1">The sequence shown here is derived from an EMBL/GenBank/DDBJ whole genome shotgun (WGS) entry which is preliminary data.</text>
</comment>
<dbReference type="Proteomes" id="UP001497535">
    <property type="component" value="Unassembled WGS sequence"/>
</dbReference>
<sequence length="86" mass="9953">MLSSKRCLLPYKKLFLKKKLKIFSSEFLCSLPDDSGTFAEGVPDKPRFAWSSQVNSCWRFSYYGAKGNYNNFPNFQECVNFCGNEK</sequence>